<proteinExistence type="inferred from homology"/>
<dbReference type="CDD" id="cd00114">
    <property type="entry name" value="LIGANc"/>
    <property type="match status" value="1"/>
</dbReference>
<feature type="binding site" evidence="15">
    <location>
        <position position="326"/>
    </location>
    <ligand>
        <name>NAD(+)</name>
        <dbReference type="ChEBI" id="CHEBI:57540"/>
    </ligand>
</feature>
<keyword evidence="5 15" id="KW-0235">DNA replication</keyword>
<dbReference type="FunFam" id="3.30.470.30:FF:000001">
    <property type="entry name" value="DNA ligase"/>
    <property type="match status" value="1"/>
</dbReference>
<dbReference type="InterPro" id="IPR041663">
    <property type="entry name" value="DisA/LigA_HHH"/>
</dbReference>
<dbReference type="PANTHER" id="PTHR23389:SF9">
    <property type="entry name" value="DNA LIGASE"/>
    <property type="match status" value="1"/>
</dbReference>
<feature type="binding site" evidence="15">
    <location>
        <position position="420"/>
    </location>
    <ligand>
        <name>Zn(2+)</name>
        <dbReference type="ChEBI" id="CHEBI:29105"/>
    </ligand>
</feature>
<dbReference type="CDD" id="cd17748">
    <property type="entry name" value="BRCT_DNA_ligase_like"/>
    <property type="match status" value="1"/>
</dbReference>
<dbReference type="Gene3D" id="3.30.470.30">
    <property type="entry name" value="DNA ligase/mRNA capping enzyme"/>
    <property type="match status" value="1"/>
</dbReference>
<dbReference type="InterPro" id="IPR036420">
    <property type="entry name" value="BRCT_dom_sf"/>
</dbReference>
<keyword evidence="18" id="KW-1185">Reference proteome</keyword>
<evidence type="ECO:0000259" key="16">
    <source>
        <dbReference type="PROSITE" id="PS50172"/>
    </source>
</evidence>
<dbReference type="SUPFAM" id="SSF50249">
    <property type="entry name" value="Nucleic acid-binding proteins"/>
    <property type="match status" value="1"/>
</dbReference>
<evidence type="ECO:0000256" key="9">
    <source>
        <dbReference type="ARBA" id="ARBA00022842"/>
    </source>
</evidence>
<dbReference type="HAMAP" id="MF_01588">
    <property type="entry name" value="DNA_ligase_A"/>
    <property type="match status" value="1"/>
</dbReference>
<dbReference type="InterPro" id="IPR001357">
    <property type="entry name" value="BRCT_dom"/>
</dbReference>
<keyword evidence="7 15" id="KW-0227">DNA damage</keyword>
<protein>
    <recommendedName>
        <fullName evidence="3 15">DNA ligase</fullName>
        <ecNumber evidence="2 15">6.5.1.2</ecNumber>
    </recommendedName>
    <alternativeName>
        <fullName evidence="15">Polydeoxyribonucleotide synthase [NAD(+)]</fullName>
    </alternativeName>
</protein>
<dbReference type="GO" id="GO:0006260">
    <property type="term" value="P:DNA replication"/>
    <property type="evidence" value="ECO:0007669"/>
    <property type="project" value="UniProtKB-KW"/>
</dbReference>
<feature type="domain" description="BRCT" evidence="16">
    <location>
        <begin position="603"/>
        <end position="673"/>
    </location>
</feature>
<dbReference type="Pfam" id="PF03120">
    <property type="entry name" value="OB_DNA_ligase"/>
    <property type="match status" value="1"/>
</dbReference>
<feature type="binding site" evidence="15">
    <location>
        <position position="146"/>
    </location>
    <ligand>
        <name>NAD(+)</name>
        <dbReference type="ChEBI" id="CHEBI:57540"/>
    </ligand>
</feature>
<dbReference type="InterPro" id="IPR013840">
    <property type="entry name" value="DNAligase_N"/>
</dbReference>
<keyword evidence="10 15" id="KW-0520">NAD</keyword>
<dbReference type="PANTHER" id="PTHR23389">
    <property type="entry name" value="CHROMOSOME TRANSMISSION FIDELITY FACTOR 18"/>
    <property type="match status" value="1"/>
</dbReference>
<dbReference type="Pfam" id="PF00533">
    <property type="entry name" value="BRCT"/>
    <property type="match status" value="1"/>
</dbReference>
<keyword evidence="8 15" id="KW-0862">Zinc</keyword>
<comment type="catalytic activity">
    <reaction evidence="13 15">
        <text>NAD(+) + (deoxyribonucleotide)n-3'-hydroxyl + 5'-phospho-(deoxyribonucleotide)m = (deoxyribonucleotide)n+m + AMP + beta-nicotinamide D-nucleotide.</text>
        <dbReference type="EC" id="6.5.1.2"/>
    </reaction>
</comment>
<dbReference type="Gene3D" id="6.20.10.30">
    <property type="match status" value="1"/>
</dbReference>
<dbReference type="InterPro" id="IPR012340">
    <property type="entry name" value="NA-bd_OB-fold"/>
</dbReference>
<dbReference type="NCBIfam" id="NF005932">
    <property type="entry name" value="PRK07956.1"/>
    <property type="match status" value="1"/>
</dbReference>
<evidence type="ECO:0000256" key="12">
    <source>
        <dbReference type="ARBA" id="ARBA00023211"/>
    </source>
</evidence>
<keyword evidence="11 15" id="KW-0234">DNA repair</keyword>
<dbReference type="Proteomes" id="UP000324781">
    <property type="component" value="Unassembled WGS sequence"/>
</dbReference>
<reference evidence="17 18" key="1">
    <citation type="submission" date="2016-11" db="EMBL/GenBank/DDBJ databases">
        <authorList>
            <person name="Varghese N."/>
            <person name="Submissions S."/>
        </authorList>
    </citation>
    <scope>NUCLEOTIDE SEQUENCE [LARGE SCALE GENOMIC DNA]</scope>
    <source>
        <strain evidence="17 18">DSM 19027</strain>
    </source>
</reference>
<dbReference type="InterPro" id="IPR013839">
    <property type="entry name" value="DNAligase_adenylation"/>
</dbReference>
<feature type="active site" description="N6-AMP-lysine intermediate" evidence="15">
    <location>
        <position position="125"/>
    </location>
</feature>
<evidence type="ECO:0000256" key="13">
    <source>
        <dbReference type="ARBA" id="ARBA00034005"/>
    </source>
</evidence>
<evidence type="ECO:0000313" key="18">
    <source>
        <dbReference type="Proteomes" id="UP000324781"/>
    </source>
</evidence>
<dbReference type="AlphaFoldDB" id="A0A1M6K918"/>
<evidence type="ECO:0000256" key="7">
    <source>
        <dbReference type="ARBA" id="ARBA00022763"/>
    </source>
</evidence>
<dbReference type="InterPro" id="IPR018239">
    <property type="entry name" value="DNA_ligase_AS"/>
</dbReference>
<feature type="binding site" evidence="15">
    <location>
        <position position="186"/>
    </location>
    <ligand>
        <name>NAD(+)</name>
        <dbReference type="ChEBI" id="CHEBI:57540"/>
    </ligand>
</feature>
<name>A0A1M6K918_9FIRM</name>
<gene>
    <name evidence="15" type="primary">ligA</name>
    <name evidence="17" type="ORF">SAMN05444373_10714</name>
</gene>
<dbReference type="FunFam" id="2.40.50.140:FF:000012">
    <property type="entry name" value="DNA ligase"/>
    <property type="match status" value="1"/>
</dbReference>
<dbReference type="SUPFAM" id="SSF56091">
    <property type="entry name" value="DNA ligase/mRNA capping enzyme, catalytic domain"/>
    <property type="match status" value="1"/>
</dbReference>
<accession>A0A1M6K918</accession>
<feature type="binding site" evidence="15">
    <location>
        <position position="123"/>
    </location>
    <ligand>
        <name>NAD(+)</name>
        <dbReference type="ChEBI" id="CHEBI:57540"/>
    </ligand>
</feature>
<dbReference type="PROSITE" id="PS01055">
    <property type="entry name" value="DNA_LIGASE_N1"/>
    <property type="match status" value="1"/>
</dbReference>
<keyword evidence="9 15" id="KW-0460">Magnesium</keyword>
<dbReference type="SMART" id="SM00292">
    <property type="entry name" value="BRCT"/>
    <property type="match status" value="1"/>
</dbReference>
<dbReference type="Gene3D" id="3.40.50.10190">
    <property type="entry name" value="BRCT domain"/>
    <property type="match status" value="1"/>
</dbReference>
<evidence type="ECO:0000313" key="17">
    <source>
        <dbReference type="EMBL" id="SHJ55456.1"/>
    </source>
</evidence>
<dbReference type="Pfam" id="PF03119">
    <property type="entry name" value="DNA_ligase_ZBD"/>
    <property type="match status" value="1"/>
</dbReference>
<dbReference type="GO" id="GO:0046872">
    <property type="term" value="F:metal ion binding"/>
    <property type="evidence" value="ECO:0007669"/>
    <property type="project" value="UniProtKB-KW"/>
</dbReference>
<feature type="binding site" evidence="15">
    <location>
        <position position="423"/>
    </location>
    <ligand>
        <name>Zn(2+)</name>
        <dbReference type="ChEBI" id="CHEBI:29105"/>
    </ligand>
</feature>
<comment type="function">
    <text evidence="1 15">DNA ligase that catalyzes the formation of phosphodiester linkages between 5'-phosphoryl and 3'-hydroxyl groups in double-stranded DNA using NAD as a coenzyme and as the energy source for the reaction. It is essential for DNA replication and repair of damaged DNA.</text>
</comment>
<dbReference type="SUPFAM" id="SSF47781">
    <property type="entry name" value="RuvA domain 2-like"/>
    <property type="match status" value="1"/>
</dbReference>
<dbReference type="PROSITE" id="PS50172">
    <property type="entry name" value="BRCT"/>
    <property type="match status" value="1"/>
</dbReference>
<dbReference type="Gene3D" id="2.40.50.140">
    <property type="entry name" value="Nucleic acid-binding proteins"/>
    <property type="match status" value="1"/>
</dbReference>
<dbReference type="FunFam" id="1.10.150.20:FF:000007">
    <property type="entry name" value="DNA ligase"/>
    <property type="match status" value="1"/>
</dbReference>
<dbReference type="PIRSF" id="PIRSF001604">
    <property type="entry name" value="LigA"/>
    <property type="match status" value="1"/>
</dbReference>
<dbReference type="SMART" id="SM00532">
    <property type="entry name" value="LIGANc"/>
    <property type="match status" value="1"/>
</dbReference>
<sequence>MSSRNLMPNSSGMNVEERIKALRELIHYHNHRYYVEDDPEISDYEYDRLYQELVELEQAHPELVTPDSPTQRVGGQADTAFSKVIHEVKMESLNDVFDLNELLDFDKRVRETLGREEVAYVVEKKIDGLSVSLEYENGLLVRGSTRGDGVVGEDVTQNLKTIRAIPLRLNRLPGEPEIPLLEVRGEVFMPRKDFLELNQRQEELGQKLFANPRNAAAGSLRQLDPAITAQRKLDIFIFNVQRISGKTLKTHSESLELLKQLGFKISPGYKVCRNIQEVIEEIKAIGEARDSFPFEIDGAVVKVDDLEQRTILGSTSKAPRWAVAYKYPPEMKKTKLKQIIIQVGRTGALTPNAVLEPVRLAGTTVSRATLHNEDFIREKDIREGDTVWVRKAGEIIPEVVGVDLSLRPEDSKPYAMPDRCPVCGAPALREENEAIRRCTGIECPARLFRSIIHYASRDAMNIEGLGPALIEMLLDKGFIRGIPDLYKLRDRRDELIALERMGEKSVDNLLASIEQSKTNDLSRLIFGLGIRHIGLRAAQLAARHFGSMDKLLEATVEEIQTIDEFGAKMAESLHGFLRQEQTRHTLALLKEAGVQMVSTAAQSQDGIFKGKTFVLTGTLPSFTRAQATEIIESLGGKVSGSVSRKTDFVLAGDEAGSKLEKAQQLGIRIIDEDEFRRMCGM</sequence>
<dbReference type="SMART" id="SM00278">
    <property type="entry name" value="HhH1"/>
    <property type="match status" value="3"/>
</dbReference>
<dbReference type="Pfam" id="PF12826">
    <property type="entry name" value="HHH_2"/>
    <property type="match status" value="1"/>
</dbReference>
<keyword evidence="4 15" id="KW-0436">Ligase</keyword>
<dbReference type="FunFam" id="1.10.287.610:FF:000002">
    <property type="entry name" value="DNA ligase"/>
    <property type="match status" value="1"/>
</dbReference>
<evidence type="ECO:0000256" key="10">
    <source>
        <dbReference type="ARBA" id="ARBA00023027"/>
    </source>
</evidence>
<evidence type="ECO:0000256" key="8">
    <source>
        <dbReference type="ARBA" id="ARBA00022833"/>
    </source>
</evidence>
<evidence type="ECO:0000256" key="3">
    <source>
        <dbReference type="ARBA" id="ARBA00013308"/>
    </source>
</evidence>
<dbReference type="Pfam" id="PF22745">
    <property type="entry name" value="Nlig-Ia"/>
    <property type="match status" value="1"/>
</dbReference>
<dbReference type="InterPro" id="IPR004149">
    <property type="entry name" value="Znf_DNAligase_C4"/>
</dbReference>
<feature type="binding site" evidence="15">
    <location>
        <position position="302"/>
    </location>
    <ligand>
        <name>NAD(+)</name>
        <dbReference type="ChEBI" id="CHEBI:57540"/>
    </ligand>
</feature>
<dbReference type="GO" id="GO:0003911">
    <property type="term" value="F:DNA ligase (NAD+) activity"/>
    <property type="evidence" value="ECO:0007669"/>
    <property type="project" value="UniProtKB-UniRule"/>
</dbReference>
<dbReference type="InterPro" id="IPR003583">
    <property type="entry name" value="Hlx-hairpin-Hlx_DNA-bd_motif"/>
</dbReference>
<dbReference type="Pfam" id="PF14520">
    <property type="entry name" value="HHH_5"/>
    <property type="match status" value="1"/>
</dbReference>
<dbReference type="GO" id="GO:0006281">
    <property type="term" value="P:DNA repair"/>
    <property type="evidence" value="ECO:0007669"/>
    <property type="project" value="UniProtKB-KW"/>
</dbReference>
<evidence type="ECO:0000256" key="1">
    <source>
        <dbReference type="ARBA" id="ARBA00004067"/>
    </source>
</evidence>
<organism evidence="17 18">
    <name type="scientific">Thermoclostridium caenicola</name>
    <dbReference type="NCBI Taxonomy" id="659425"/>
    <lineage>
        <taxon>Bacteria</taxon>
        <taxon>Bacillati</taxon>
        <taxon>Bacillota</taxon>
        <taxon>Clostridia</taxon>
        <taxon>Eubacteriales</taxon>
        <taxon>Oscillospiraceae</taxon>
        <taxon>Thermoclostridium</taxon>
    </lineage>
</organism>
<comment type="cofactor">
    <cofactor evidence="15">
        <name>Mg(2+)</name>
        <dbReference type="ChEBI" id="CHEBI:18420"/>
    </cofactor>
    <cofactor evidence="15">
        <name>Mn(2+)</name>
        <dbReference type="ChEBI" id="CHEBI:29035"/>
    </cofactor>
</comment>
<evidence type="ECO:0000256" key="6">
    <source>
        <dbReference type="ARBA" id="ARBA00022723"/>
    </source>
</evidence>
<dbReference type="InterPro" id="IPR001679">
    <property type="entry name" value="DNA_ligase"/>
</dbReference>
<feature type="binding site" evidence="15">
    <location>
        <begin position="43"/>
        <end position="47"/>
    </location>
    <ligand>
        <name>NAD(+)</name>
        <dbReference type="ChEBI" id="CHEBI:57540"/>
    </ligand>
</feature>
<dbReference type="SUPFAM" id="SSF52113">
    <property type="entry name" value="BRCT domain"/>
    <property type="match status" value="1"/>
</dbReference>
<feature type="binding site" evidence="15">
    <location>
        <position position="438"/>
    </location>
    <ligand>
        <name>Zn(2+)</name>
        <dbReference type="ChEBI" id="CHEBI:29105"/>
    </ligand>
</feature>
<dbReference type="FunFam" id="1.10.150.20:FF:000006">
    <property type="entry name" value="DNA ligase"/>
    <property type="match status" value="1"/>
</dbReference>
<dbReference type="InterPro" id="IPR010994">
    <property type="entry name" value="RuvA_2-like"/>
</dbReference>
<evidence type="ECO:0000256" key="4">
    <source>
        <dbReference type="ARBA" id="ARBA00022598"/>
    </source>
</evidence>
<evidence type="ECO:0000256" key="2">
    <source>
        <dbReference type="ARBA" id="ARBA00012722"/>
    </source>
</evidence>
<feature type="binding site" evidence="15">
    <location>
        <begin position="92"/>
        <end position="93"/>
    </location>
    <ligand>
        <name>NAD(+)</name>
        <dbReference type="ChEBI" id="CHEBI:57540"/>
    </ligand>
</feature>
<evidence type="ECO:0000256" key="11">
    <source>
        <dbReference type="ARBA" id="ARBA00023204"/>
    </source>
</evidence>
<comment type="similarity">
    <text evidence="14 15">Belongs to the NAD-dependent DNA ligase family. LigA subfamily.</text>
</comment>
<dbReference type="InterPro" id="IPR004150">
    <property type="entry name" value="NAD_DNA_ligase_OB"/>
</dbReference>
<evidence type="ECO:0000256" key="5">
    <source>
        <dbReference type="ARBA" id="ARBA00022705"/>
    </source>
</evidence>
<keyword evidence="6 15" id="KW-0479">Metal-binding</keyword>
<dbReference type="EC" id="6.5.1.2" evidence="2 15"/>
<dbReference type="Pfam" id="PF01653">
    <property type="entry name" value="DNA_ligase_aden"/>
    <property type="match status" value="1"/>
</dbReference>
<keyword evidence="12 15" id="KW-0464">Manganese</keyword>
<dbReference type="EMBL" id="FQZP01000071">
    <property type="protein sequence ID" value="SHJ55456.1"/>
    <property type="molecule type" value="Genomic_DNA"/>
</dbReference>
<dbReference type="GO" id="GO:0005829">
    <property type="term" value="C:cytosol"/>
    <property type="evidence" value="ECO:0007669"/>
    <property type="project" value="TreeGrafter"/>
</dbReference>
<dbReference type="NCBIfam" id="TIGR00575">
    <property type="entry name" value="dnlj"/>
    <property type="match status" value="1"/>
</dbReference>
<dbReference type="Gene3D" id="1.10.150.20">
    <property type="entry name" value="5' to 3' exonuclease, C-terminal subdomain"/>
    <property type="match status" value="2"/>
</dbReference>
<feature type="binding site" evidence="15">
    <location>
        <position position="443"/>
    </location>
    <ligand>
        <name>Zn(2+)</name>
        <dbReference type="ChEBI" id="CHEBI:29105"/>
    </ligand>
</feature>
<dbReference type="GO" id="GO:0003677">
    <property type="term" value="F:DNA binding"/>
    <property type="evidence" value="ECO:0007669"/>
    <property type="project" value="InterPro"/>
</dbReference>
<evidence type="ECO:0000256" key="15">
    <source>
        <dbReference type="HAMAP-Rule" id="MF_01588"/>
    </source>
</evidence>
<evidence type="ECO:0000256" key="14">
    <source>
        <dbReference type="ARBA" id="ARBA00060881"/>
    </source>
</evidence>
<dbReference type="Gene3D" id="1.10.287.610">
    <property type="entry name" value="Helix hairpin bin"/>
    <property type="match status" value="1"/>
</dbReference>